<evidence type="ECO:0000313" key="2">
    <source>
        <dbReference type="WBParaSite" id="MBELARI_LOCUS887"/>
    </source>
</evidence>
<dbReference type="AlphaFoldDB" id="A0AAF3FNU0"/>
<dbReference type="InterPro" id="IPR013083">
    <property type="entry name" value="Znf_RING/FYVE/PHD"/>
</dbReference>
<keyword evidence="1" id="KW-1185">Reference proteome</keyword>
<organism evidence="1 2">
    <name type="scientific">Mesorhabditis belari</name>
    <dbReference type="NCBI Taxonomy" id="2138241"/>
    <lineage>
        <taxon>Eukaryota</taxon>
        <taxon>Metazoa</taxon>
        <taxon>Ecdysozoa</taxon>
        <taxon>Nematoda</taxon>
        <taxon>Chromadorea</taxon>
        <taxon>Rhabditida</taxon>
        <taxon>Rhabditina</taxon>
        <taxon>Rhabditomorpha</taxon>
        <taxon>Rhabditoidea</taxon>
        <taxon>Rhabditidae</taxon>
        <taxon>Mesorhabditinae</taxon>
        <taxon>Mesorhabditis</taxon>
    </lineage>
</organism>
<evidence type="ECO:0000313" key="1">
    <source>
        <dbReference type="Proteomes" id="UP000887575"/>
    </source>
</evidence>
<dbReference type="SUPFAM" id="SSF57850">
    <property type="entry name" value="RING/U-box"/>
    <property type="match status" value="1"/>
</dbReference>
<sequence>MAVVQPNEIIESLNCAFCRVPFFSGGYDTSLRYTFCRYLTAMCKKCFSEKQNKKDPAFHPKCHPEECFYGNWFDRNVSFSEELKRAKQITLKSDAEGKPIGWTYGENFFLECQKCNRAFASTYKKPWLTEKMTLKSDAKGKPIGWTYGENFLSPKCQKCDWAFTSTGKKPCELLCGHAICGQCFKKLPRNEVDRGYEYGIVCPLPDCQKEQSSRNGPIPRGKKQFYLTPWWGGPLMGIVKDGFQKVVHRK</sequence>
<accession>A0AAF3FNU0</accession>
<protein>
    <recommendedName>
        <fullName evidence="3">RING-type domain-containing protein</fullName>
    </recommendedName>
</protein>
<dbReference type="Gene3D" id="3.30.40.10">
    <property type="entry name" value="Zinc/RING finger domain, C3HC4 (zinc finger)"/>
    <property type="match status" value="1"/>
</dbReference>
<reference evidence="2" key="1">
    <citation type="submission" date="2024-02" db="UniProtKB">
        <authorList>
            <consortium name="WormBaseParasite"/>
        </authorList>
    </citation>
    <scope>IDENTIFICATION</scope>
</reference>
<dbReference type="Proteomes" id="UP000887575">
    <property type="component" value="Unassembled WGS sequence"/>
</dbReference>
<evidence type="ECO:0008006" key="3">
    <source>
        <dbReference type="Google" id="ProtNLM"/>
    </source>
</evidence>
<name>A0AAF3FNU0_9BILA</name>
<dbReference type="WBParaSite" id="MBELARI_LOCUS887">
    <property type="protein sequence ID" value="MBELARI_LOCUS887"/>
    <property type="gene ID" value="MBELARI_LOCUS887"/>
</dbReference>
<proteinExistence type="predicted"/>